<keyword evidence="1 2" id="KW-0175">Coiled coil</keyword>
<feature type="compositionally biased region" description="Basic and acidic residues" evidence="3">
    <location>
        <begin position="144"/>
        <end position="157"/>
    </location>
</feature>
<evidence type="ECO:0000256" key="3">
    <source>
        <dbReference type="SAM" id="MobiDB-lite"/>
    </source>
</evidence>
<proteinExistence type="predicted"/>
<organism evidence="5 6">
    <name type="scientific">Funneliformis geosporum</name>
    <dbReference type="NCBI Taxonomy" id="1117311"/>
    <lineage>
        <taxon>Eukaryota</taxon>
        <taxon>Fungi</taxon>
        <taxon>Fungi incertae sedis</taxon>
        <taxon>Mucoromycota</taxon>
        <taxon>Glomeromycotina</taxon>
        <taxon>Glomeromycetes</taxon>
        <taxon>Glomerales</taxon>
        <taxon>Glomeraceae</taxon>
        <taxon>Funneliformis</taxon>
    </lineage>
</organism>
<dbReference type="InterPro" id="IPR042855">
    <property type="entry name" value="V_SNARE_CC"/>
</dbReference>
<dbReference type="SUPFAM" id="SSF58038">
    <property type="entry name" value="SNARE fusion complex"/>
    <property type="match status" value="1"/>
</dbReference>
<reference evidence="5" key="1">
    <citation type="submission" date="2022-08" db="EMBL/GenBank/DDBJ databases">
        <authorList>
            <person name="Kallberg Y."/>
            <person name="Tangrot J."/>
            <person name="Rosling A."/>
        </authorList>
    </citation>
    <scope>NUCLEOTIDE SEQUENCE</scope>
    <source>
        <strain evidence="5">Wild A</strain>
    </source>
</reference>
<feature type="region of interest" description="Disordered" evidence="3">
    <location>
        <begin position="332"/>
        <end position="352"/>
    </location>
</feature>
<dbReference type="Proteomes" id="UP001153678">
    <property type="component" value="Unassembled WGS sequence"/>
</dbReference>
<feature type="compositionally biased region" description="Polar residues" evidence="3">
    <location>
        <begin position="119"/>
        <end position="129"/>
    </location>
</feature>
<feature type="compositionally biased region" description="Polar residues" evidence="3">
    <location>
        <begin position="1"/>
        <end position="23"/>
    </location>
</feature>
<evidence type="ECO:0000259" key="4">
    <source>
        <dbReference type="PROSITE" id="PS50892"/>
    </source>
</evidence>
<sequence>MSTNTLTTTNGNDSVNGENTQTVPALKIPDSQSNEEESVKQKKDEKVAQNGLHIQVPQSTSPQLVSSPIDIAETKTPESEVSPTSTSPPPNPTTPTNKGDMFKNVSKIIGSMIGRHDSSANASVQNTTSEQKDAATSDSTVQIKQEETKNNVADKVDNVTSATPASPESIESSNNNDDKTADAARSAENNSEGQGIEKQDTPEAAVNKRMNSIINVKMFIKRTPTVLVEKLKEKFDELDKRIYPPEDEEELSRGASIGVDETIISEREQLLENGDDIPPPPPPKDYVTTNGVSQTKDVLAEVGEALNERQEKLENISDKTESLRNNASSFAEMAKQLSKRQEQKNKSWKFWA</sequence>
<feature type="compositionally biased region" description="Basic and acidic residues" evidence="3">
    <location>
        <begin position="37"/>
        <end position="47"/>
    </location>
</feature>
<comment type="caution">
    <text evidence="5">The sequence shown here is derived from an EMBL/GenBank/DDBJ whole genome shotgun (WGS) entry which is preliminary data.</text>
</comment>
<feature type="region of interest" description="Disordered" evidence="3">
    <location>
        <begin position="1"/>
        <end position="105"/>
    </location>
</feature>
<evidence type="ECO:0000313" key="5">
    <source>
        <dbReference type="EMBL" id="CAI2176039.1"/>
    </source>
</evidence>
<evidence type="ECO:0000256" key="2">
    <source>
        <dbReference type="SAM" id="Coils"/>
    </source>
</evidence>
<feature type="compositionally biased region" description="Polar residues" evidence="3">
    <location>
        <begin position="56"/>
        <end position="66"/>
    </location>
</feature>
<dbReference type="EMBL" id="CAMKVN010001448">
    <property type="protein sequence ID" value="CAI2176039.1"/>
    <property type="molecule type" value="Genomic_DNA"/>
</dbReference>
<feature type="region of interest" description="Disordered" evidence="3">
    <location>
        <begin position="118"/>
        <end position="204"/>
    </location>
</feature>
<feature type="domain" description="V-SNARE coiled-coil homology" evidence="4">
    <location>
        <begin position="284"/>
        <end position="344"/>
    </location>
</feature>
<feature type="compositionally biased region" description="Polar residues" evidence="3">
    <location>
        <begin position="158"/>
        <end position="175"/>
    </location>
</feature>
<dbReference type="CDD" id="cd15873">
    <property type="entry name" value="R-SNARE_STXBP5_6"/>
    <property type="match status" value="1"/>
</dbReference>
<dbReference type="PROSITE" id="PS50892">
    <property type="entry name" value="V_SNARE"/>
    <property type="match status" value="1"/>
</dbReference>
<dbReference type="Pfam" id="PF00957">
    <property type="entry name" value="Synaptobrevin"/>
    <property type="match status" value="1"/>
</dbReference>
<keyword evidence="6" id="KW-1185">Reference proteome</keyword>
<dbReference type="AlphaFoldDB" id="A0A9W4SR20"/>
<dbReference type="Gene3D" id="1.20.5.110">
    <property type="match status" value="1"/>
</dbReference>
<dbReference type="OrthoDB" id="19944at2759"/>
<protein>
    <submittedName>
        <fullName evidence="5">15501_t:CDS:1</fullName>
    </submittedName>
</protein>
<gene>
    <name evidence="5" type="ORF">FWILDA_LOCUS7393</name>
</gene>
<name>A0A9W4SR20_9GLOM</name>
<accession>A0A9W4SR20</accession>
<evidence type="ECO:0000313" key="6">
    <source>
        <dbReference type="Proteomes" id="UP001153678"/>
    </source>
</evidence>
<evidence type="ECO:0000256" key="1">
    <source>
        <dbReference type="PROSITE-ProRule" id="PRU00290"/>
    </source>
</evidence>
<feature type="coiled-coil region" evidence="2">
    <location>
        <begin position="299"/>
        <end position="326"/>
    </location>
</feature>